<dbReference type="OrthoDB" id="1413770at2"/>
<dbReference type="AlphaFoldDB" id="A0A1I2F270"/>
<dbReference type="InterPro" id="IPR049449">
    <property type="entry name" value="TesB_ACOT8-like_N"/>
</dbReference>
<dbReference type="RefSeq" id="WP_093713772.1">
    <property type="nucleotide sequence ID" value="NZ_FONG01000007.1"/>
</dbReference>
<proteinExistence type="predicted"/>
<feature type="domain" description="Acyl-CoA thioesterase-like C-terminal" evidence="3">
    <location>
        <begin position="130"/>
        <end position="266"/>
    </location>
</feature>
<organism evidence="4 5">
    <name type="scientific">Actinacidiphila alni</name>
    <dbReference type="NCBI Taxonomy" id="380248"/>
    <lineage>
        <taxon>Bacteria</taxon>
        <taxon>Bacillati</taxon>
        <taxon>Actinomycetota</taxon>
        <taxon>Actinomycetes</taxon>
        <taxon>Kitasatosporales</taxon>
        <taxon>Streptomycetaceae</taxon>
        <taxon>Actinacidiphila</taxon>
    </lineage>
</organism>
<dbReference type="Proteomes" id="UP000199323">
    <property type="component" value="Unassembled WGS sequence"/>
</dbReference>
<feature type="compositionally biased region" description="Polar residues" evidence="1">
    <location>
        <begin position="20"/>
        <end position="30"/>
    </location>
</feature>
<dbReference type="InterPro" id="IPR029069">
    <property type="entry name" value="HotDog_dom_sf"/>
</dbReference>
<sequence>MGEPTAFYEPGPDGSFVATEATQGPWSPDQQHGGPPSALLVHAMEALLADDGTGPDGHLARIVLDFHGPVPVAPVQVGATVLKPGRRARLLGAELSVDGRTLLTARAWWRRREPGLVPDVPVAAPPLPDPEGLATTKAEDDLSRYLDRGWIASMDFRYVSGFHATPGPATVWVRPRLPLVAGESTSGTQQAVLVADGASGLSAALDFRTHLFSNLDIVLSFLRPPSGPWVALDAVTALDPAGGGTTSTRLADTSGYYGFGLQTLYVAPHASR</sequence>
<dbReference type="Gene3D" id="2.40.160.210">
    <property type="entry name" value="Acyl-CoA thioesterase, double hotdog domain"/>
    <property type="match status" value="1"/>
</dbReference>
<feature type="region of interest" description="Disordered" evidence="1">
    <location>
        <begin position="1"/>
        <end position="35"/>
    </location>
</feature>
<protein>
    <submittedName>
        <fullName evidence="4">Thioesterase-like superfamily protein</fullName>
    </submittedName>
</protein>
<accession>A0A1I2F270</accession>
<gene>
    <name evidence="4" type="ORF">SAMN05216251_10797</name>
</gene>
<reference evidence="4 5" key="1">
    <citation type="submission" date="2016-10" db="EMBL/GenBank/DDBJ databases">
        <authorList>
            <person name="de Groot N.N."/>
        </authorList>
    </citation>
    <scope>NUCLEOTIDE SEQUENCE [LARGE SCALE GENOMIC DNA]</scope>
    <source>
        <strain evidence="4 5">CGMCC 4.3510</strain>
    </source>
</reference>
<evidence type="ECO:0000313" key="4">
    <source>
        <dbReference type="EMBL" id="SFE98808.1"/>
    </source>
</evidence>
<feature type="domain" description="Acyl-CoA thioesterase-like N-terminal HotDog" evidence="2">
    <location>
        <begin position="23"/>
        <end position="109"/>
    </location>
</feature>
<evidence type="ECO:0000259" key="2">
    <source>
        <dbReference type="Pfam" id="PF13622"/>
    </source>
</evidence>
<evidence type="ECO:0000313" key="5">
    <source>
        <dbReference type="Proteomes" id="UP000199323"/>
    </source>
</evidence>
<dbReference type="EMBL" id="FONG01000007">
    <property type="protein sequence ID" value="SFE98808.1"/>
    <property type="molecule type" value="Genomic_DNA"/>
</dbReference>
<dbReference type="InterPro" id="IPR042171">
    <property type="entry name" value="Acyl-CoA_hotdog"/>
</dbReference>
<evidence type="ECO:0000259" key="3">
    <source>
        <dbReference type="Pfam" id="PF20789"/>
    </source>
</evidence>
<keyword evidence="5" id="KW-1185">Reference proteome</keyword>
<dbReference type="Pfam" id="PF20789">
    <property type="entry name" value="4HBT_3C"/>
    <property type="match status" value="1"/>
</dbReference>
<dbReference type="InterPro" id="IPR049450">
    <property type="entry name" value="ACOT8-like_C"/>
</dbReference>
<dbReference type="SUPFAM" id="SSF54637">
    <property type="entry name" value="Thioesterase/thiol ester dehydrase-isomerase"/>
    <property type="match status" value="1"/>
</dbReference>
<evidence type="ECO:0000256" key="1">
    <source>
        <dbReference type="SAM" id="MobiDB-lite"/>
    </source>
</evidence>
<name>A0A1I2F270_9ACTN</name>
<dbReference type="Pfam" id="PF13622">
    <property type="entry name" value="4HBT_3"/>
    <property type="match status" value="1"/>
</dbReference>